<organism evidence="2 3">
    <name type="scientific">Coniophora puteana (strain RWD-64-598)</name>
    <name type="common">Brown rot fungus</name>
    <dbReference type="NCBI Taxonomy" id="741705"/>
    <lineage>
        <taxon>Eukaryota</taxon>
        <taxon>Fungi</taxon>
        <taxon>Dikarya</taxon>
        <taxon>Basidiomycota</taxon>
        <taxon>Agaricomycotina</taxon>
        <taxon>Agaricomycetes</taxon>
        <taxon>Agaricomycetidae</taxon>
        <taxon>Boletales</taxon>
        <taxon>Coniophorineae</taxon>
        <taxon>Coniophoraceae</taxon>
        <taxon>Coniophora</taxon>
    </lineage>
</organism>
<feature type="compositionally biased region" description="Low complexity" evidence="1">
    <location>
        <begin position="319"/>
        <end position="329"/>
    </location>
</feature>
<dbReference type="RefSeq" id="XP_007767704.1">
    <property type="nucleotide sequence ID" value="XM_007769514.1"/>
</dbReference>
<feature type="region of interest" description="Disordered" evidence="1">
    <location>
        <begin position="318"/>
        <end position="355"/>
    </location>
</feature>
<feature type="compositionally biased region" description="Low complexity" evidence="1">
    <location>
        <begin position="157"/>
        <end position="173"/>
    </location>
</feature>
<dbReference type="Proteomes" id="UP000053558">
    <property type="component" value="Unassembled WGS sequence"/>
</dbReference>
<dbReference type="AlphaFoldDB" id="A0A5M3MRQ2"/>
<dbReference type="GeneID" id="19203056"/>
<accession>A0A5M3MRQ2</accession>
<proteinExistence type="predicted"/>
<dbReference type="EMBL" id="JH711577">
    <property type="protein sequence ID" value="EIW81832.1"/>
    <property type="molecule type" value="Genomic_DNA"/>
</dbReference>
<evidence type="ECO:0000313" key="2">
    <source>
        <dbReference type="EMBL" id="EIW81832.1"/>
    </source>
</evidence>
<sequence length="407" mass="44642">MSTTPSNPDIPSLPTCLARLGLVWPPVTPDDAERVMSTVEGRLSHAYKTRVEVSEEDEETAWTTYWFEMLPHGGHPPLIQAFLVSAPILPFSPDFVPPPSAEVPPGFEDPTSVGTGRWWEMVDDTIWWNKPYAPSDDDDSAAAHRSAGSTPPPAPLVPSISPSTYFSSHHPVSPSGPPSQTAEATAEAPDVPDTAPAVTVRYARNLGLRCKDTIPPSTWYSLDPAAAPEYVEHWTCCQSCSKKKTRCIGRSDAGCFVCHFITKDPCPFAKTKPGPQSVKRMNMRAEFDYIRTTDRVRRIEAKHYDRAVRNIDALKAQWSSERSSGSGSRRTVRAKRVTASSSATAAQPSSDRVESVNASIDALRATIAEINRRLDEMERRLDAGVTVEHLRGLVSPIGIEVPDARRA</sequence>
<comment type="caution">
    <text evidence="2">The sequence shown here is derived from an EMBL/GenBank/DDBJ whole genome shotgun (WGS) entry which is preliminary data.</text>
</comment>
<protein>
    <submittedName>
        <fullName evidence="2">Uncharacterized protein</fullName>
    </submittedName>
</protein>
<reference evidence="3" key="1">
    <citation type="journal article" date="2012" name="Science">
        <title>The Paleozoic origin of enzymatic lignin decomposition reconstructed from 31 fungal genomes.</title>
        <authorList>
            <person name="Floudas D."/>
            <person name="Binder M."/>
            <person name="Riley R."/>
            <person name="Barry K."/>
            <person name="Blanchette R.A."/>
            <person name="Henrissat B."/>
            <person name="Martinez A.T."/>
            <person name="Otillar R."/>
            <person name="Spatafora J.W."/>
            <person name="Yadav J.S."/>
            <person name="Aerts A."/>
            <person name="Benoit I."/>
            <person name="Boyd A."/>
            <person name="Carlson A."/>
            <person name="Copeland A."/>
            <person name="Coutinho P.M."/>
            <person name="de Vries R.P."/>
            <person name="Ferreira P."/>
            <person name="Findley K."/>
            <person name="Foster B."/>
            <person name="Gaskell J."/>
            <person name="Glotzer D."/>
            <person name="Gorecki P."/>
            <person name="Heitman J."/>
            <person name="Hesse C."/>
            <person name="Hori C."/>
            <person name="Igarashi K."/>
            <person name="Jurgens J.A."/>
            <person name="Kallen N."/>
            <person name="Kersten P."/>
            <person name="Kohler A."/>
            <person name="Kuees U."/>
            <person name="Kumar T.K.A."/>
            <person name="Kuo A."/>
            <person name="LaButti K."/>
            <person name="Larrondo L.F."/>
            <person name="Lindquist E."/>
            <person name="Ling A."/>
            <person name="Lombard V."/>
            <person name="Lucas S."/>
            <person name="Lundell T."/>
            <person name="Martin R."/>
            <person name="McLaughlin D.J."/>
            <person name="Morgenstern I."/>
            <person name="Morin E."/>
            <person name="Murat C."/>
            <person name="Nagy L.G."/>
            <person name="Nolan M."/>
            <person name="Ohm R.A."/>
            <person name="Patyshakuliyeva A."/>
            <person name="Rokas A."/>
            <person name="Ruiz-Duenas F.J."/>
            <person name="Sabat G."/>
            <person name="Salamov A."/>
            <person name="Samejima M."/>
            <person name="Schmutz J."/>
            <person name="Slot J.C."/>
            <person name="St John F."/>
            <person name="Stenlid J."/>
            <person name="Sun H."/>
            <person name="Sun S."/>
            <person name="Syed K."/>
            <person name="Tsang A."/>
            <person name="Wiebenga A."/>
            <person name="Young D."/>
            <person name="Pisabarro A."/>
            <person name="Eastwood D.C."/>
            <person name="Martin F."/>
            <person name="Cullen D."/>
            <person name="Grigoriev I.V."/>
            <person name="Hibbett D.S."/>
        </authorList>
    </citation>
    <scope>NUCLEOTIDE SEQUENCE [LARGE SCALE GENOMIC DNA]</scope>
    <source>
        <strain evidence="3">RWD-64-598 SS2</strain>
    </source>
</reference>
<dbReference type="KEGG" id="cput:CONPUDRAFT_152736"/>
<keyword evidence="3" id="KW-1185">Reference proteome</keyword>
<evidence type="ECO:0000256" key="1">
    <source>
        <dbReference type="SAM" id="MobiDB-lite"/>
    </source>
</evidence>
<feature type="region of interest" description="Disordered" evidence="1">
    <location>
        <begin position="137"/>
        <end position="193"/>
    </location>
</feature>
<feature type="compositionally biased region" description="Low complexity" evidence="1">
    <location>
        <begin position="338"/>
        <end position="350"/>
    </location>
</feature>
<evidence type="ECO:0000313" key="3">
    <source>
        <dbReference type="Proteomes" id="UP000053558"/>
    </source>
</evidence>
<gene>
    <name evidence="2" type="ORF">CONPUDRAFT_152736</name>
</gene>
<name>A0A5M3MRQ2_CONPW</name>